<dbReference type="EMBL" id="UXSR01000001">
    <property type="protein sequence ID" value="VDD74016.1"/>
    <property type="molecule type" value="Genomic_DNA"/>
</dbReference>
<evidence type="ECO:0000313" key="4">
    <source>
        <dbReference type="WBParaSite" id="MCU_000663-RA"/>
    </source>
</evidence>
<gene>
    <name evidence="2" type="ORF">MCOS_LOCUS19</name>
</gene>
<keyword evidence="3" id="KW-1185">Reference proteome</keyword>
<dbReference type="Proteomes" id="UP000267029">
    <property type="component" value="Unassembled WGS sequence"/>
</dbReference>
<protein>
    <submittedName>
        <fullName evidence="4">Secreted protein</fullName>
    </submittedName>
</protein>
<evidence type="ECO:0000256" key="1">
    <source>
        <dbReference type="SAM" id="MobiDB-lite"/>
    </source>
</evidence>
<sequence>MVSYQATGITACVCLAIAHLSRHRIVRKTRCRPWRLSDAESRATNSGGPINTEPDGAGGPFVCSIYTAHRLPDV</sequence>
<evidence type="ECO:0000313" key="2">
    <source>
        <dbReference type="EMBL" id="VDD74016.1"/>
    </source>
</evidence>
<dbReference type="AlphaFoldDB" id="A0A0R3U119"/>
<name>A0A0R3U119_MESCO</name>
<accession>A0A0R3U119</accession>
<feature type="region of interest" description="Disordered" evidence="1">
    <location>
        <begin position="37"/>
        <end position="57"/>
    </location>
</feature>
<evidence type="ECO:0000313" key="3">
    <source>
        <dbReference type="Proteomes" id="UP000267029"/>
    </source>
</evidence>
<reference evidence="2 3" key="1">
    <citation type="submission" date="2018-10" db="EMBL/GenBank/DDBJ databases">
        <authorList>
            <consortium name="Pathogen Informatics"/>
        </authorList>
    </citation>
    <scope>NUCLEOTIDE SEQUENCE [LARGE SCALE GENOMIC DNA]</scope>
</reference>
<dbReference type="WBParaSite" id="MCU_000663-RA">
    <property type="protein sequence ID" value="MCU_000663-RA"/>
    <property type="gene ID" value="MCU_000663"/>
</dbReference>
<organism evidence="2 3">
    <name type="scientific">Mesocestoides corti</name>
    <name type="common">Flatworm</name>
    <dbReference type="NCBI Taxonomy" id="53468"/>
    <lineage>
        <taxon>Eukaryota</taxon>
        <taxon>Metazoa</taxon>
        <taxon>Spiralia</taxon>
        <taxon>Lophotrochozoa</taxon>
        <taxon>Platyhelminthes</taxon>
        <taxon>Cestoda</taxon>
        <taxon>Eucestoda</taxon>
        <taxon>Cyclophyllidea</taxon>
        <taxon>Mesocestoididae</taxon>
        <taxon>Mesocestoides</taxon>
    </lineage>
</organism>
<proteinExistence type="predicted"/>
<reference evidence="4" key="2">
    <citation type="submission" date="2019-11" db="UniProtKB">
        <authorList>
            <consortium name="WormBaseParasite"/>
        </authorList>
    </citation>
    <scope>IDENTIFICATION</scope>
</reference>